<name>A0A2T3JBW4_9GAMM</name>
<dbReference type="PROSITE" id="PS51257">
    <property type="entry name" value="PROKAR_LIPOPROTEIN"/>
    <property type="match status" value="1"/>
</dbReference>
<keyword evidence="6 10" id="KW-0472">Membrane</keyword>
<dbReference type="PANTHER" id="PTHR30203:SF20">
    <property type="entry name" value="MULTIDRUG RESISTANCE OUTER MEMBRANE PROTEIN MDTP-RELATED"/>
    <property type="match status" value="1"/>
</dbReference>
<evidence type="ECO:0000256" key="3">
    <source>
        <dbReference type="ARBA" id="ARBA00022452"/>
    </source>
</evidence>
<keyword evidence="8 10" id="KW-0449">Lipoprotein</keyword>
<evidence type="ECO:0000256" key="4">
    <source>
        <dbReference type="ARBA" id="ARBA00022692"/>
    </source>
</evidence>
<evidence type="ECO:0000256" key="1">
    <source>
        <dbReference type="ARBA" id="ARBA00004370"/>
    </source>
</evidence>
<evidence type="ECO:0008006" key="13">
    <source>
        <dbReference type="Google" id="ProtNLM"/>
    </source>
</evidence>
<evidence type="ECO:0000256" key="2">
    <source>
        <dbReference type="ARBA" id="ARBA00007613"/>
    </source>
</evidence>
<dbReference type="InterPro" id="IPR010131">
    <property type="entry name" value="MdtP/NodT-like"/>
</dbReference>
<organism evidence="11 12">
    <name type="scientific">Photobacterium frigidiphilum</name>
    <dbReference type="NCBI Taxonomy" id="264736"/>
    <lineage>
        <taxon>Bacteria</taxon>
        <taxon>Pseudomonadati</taxon>
        <taxon>Pseudomonadota</taxon>
        <taxon>Gammaproteobacteria</taxon>
        <taxon>Vibrionales</taxon>
        <taxon>Vibrionaceae</taxon>
        <taxon>Photobacterium</taxon>
    </lineage>
</organism>
<gene>
    <name evidence="11" type="ORF">C9J12_18860</name>
</gene>
<comment type="subcellular location">
    <subcellularLocation>
        <location evidence="10">Cell outer membrane</location>
        <topology evidence="10">Lipid-anchor</topology>
    </subcellularLocation>
    <subcellularLocation>
        <location evidence="1">Membrane</location>
    </subcellularLocation>
</comment>
<sequence>MNRFHKNASIPILLSLSVLSGCSMIPPEEPQHQSMLTNEQIQLKSHDIQVIHRQWWNQFGDQQLTQLIQLGLTNNLTLQQAKQRIDLASQQVALAKSGDKPKLNLNVSGGGIGANTQSLNMSNADYSAMGMLLPSFSYQFDFWGKNEATITAASDQKLSLEAQEAQARLVISASIASSYFALQNNYRLEQNLTTLLDEINHQNKVITAQVKRGLASEAESFQNQGDIDTLSAQLSDAKTQQQLAKNQLALYLAKTPDQLGQLTLPNAQAINQLAAVDTIPMNLLGRRPDIIASKWMVEANEQGIKQAKASYYPDVNLMVMGVFQKLSNMNPASLFLGGATVAASLPLYDGGVRDANYASANIKFDQAVTNYNQTILNAVKQTSDAIVSLQEAQKQQILAQSSVTHYQQAYDILNNRYERGLSSFADMNSARMQWHQQVVKATNTESAILQNQLQLIVALGGDYQQEQSVLASTPSNNE</sequence>
<keyword evidence="7 10" id="KW-0564">Palmitate</keyword>
<dbReference type="Proteomes" id="UP000240987">
    <property type="component" value="Unassembled WGS sequence"/>
</dbReference>
<keyword evidence="5" id="KW-0732">Signal</keyword>
<dbReference type="GO" id="GO:0009279">
    <property type="term" value="C:cell outer membrane"/>
    <property type="evidence" value="ECO:0007669"/>
    <property type="project" value="UniProtKB-SubCell"/>
</dbReference>
<dbReference type="Gene3D" id="1.20.1600.10">
    <property type="entry name" value="Outer membrane efflux proteins (OEP)"/>
    <property type="match status" value="1"/>
</dbReference>
<comment type="similarity">
    <text evidence="2 10">Belongs to the outer membrane factor (OMF) (TC 1.B.17) family.</text>
</comment>
<protein>
    <recommendedName>
        <fullName evidence="13">Transporter</fullName>
    </recommendedName>
</protein>
<proteinExistence type="inferred from homology"/>
<reference evidence="11 12" key="1">
    <citation type="submission" date="2018-01" db="EMBL/GenBank/DDBJ databases">
        <title>Whole genome sequencing of Histamine producing bacteria.</title>
        <authorList>
            <person name="Butler K."/>
        </authorList>
    </citation>
    <scope>NUCLEOTIDE SEQUENCE [LARGE SCALE GENOMIC DNA]</scope>
    <source>
        <strain evidence="11 12">JCM 12947</strain>
    </source>
</reference>
<dbReference type="SUPFAM" id="SSF56954">
    <property type="entry name" value="Outer membrane efflux proteins (OEP)"/>
    <property type="match status" value="1"/>
</dbReference>
<evidence type="ECO:0000256" key="7">
    <source>
        <dbReference type="ARBA" id="ARBA00023139"/>
    </source>
</evidence>
<dbReference type="GO" id="GO:0015562">
    <property type="term" value="F:efflux transmembrane transporter activity"/>
    <property type="evidence" value="ECO:0007669"/>
    <property type="project" value="InterPro"/>
</dbReference>
<accession>A0A2T3JBW4</accession>
<comment type="function">
    <text evidence="9">Could be involved in resistance to puromycin, acriflavine and tetraphenylarsonium chloride.</text>
</comment>
<comment type="caution">
    <text evidence="11">The sequence shown here is derived from an EMBL/GenBank/DDBJ whole genome shotgun (WGS) entry which is preliminary data.</text>
</comment>
<dbReference type="Gene3D" id="2.20.200.10">
    <property type="entry name" value="Outer membrane efflux proteins (OEP)"/>
    <property type="match status" value="1"/>
</dbReference>
<keyword evidence="12" id="KW-1185">Reference proteome</keyword>
<evidence type="ECO:0000256" key="8">
    <source>
        <dbReference type="ARBA" id="ARBA00023288"/>
    </source>
</evidence>
<evidence type="ECO:0000313" key="12">
    <source>
        <dbReference type="Proteomes" id="UP000240987"/>
    </source>
</evidence>
<dbReference type="RefSeq" id="WP_107244122.1">
    <property type="nucleotide sequence ID" value="NZ_PYMJ01000022.1"/>
</dbReference>
<evidence type="ECO:0000256" key="9">
    <source>
        <dbReference type="ARBA" id="ARBA00037313"/>
    </source>
</evidence>
<evidence type="ECO:0000313" key="11">
    <source>
        <dbReference type="EMBL" id="PSU46342.1"/>
    </source>
</evidence>
<dbReference type="OrthoDB" id="9770517at2"/>
<dbReference type="EMBL" id="PYMJ01000022">
    <property type="protein sequence ID" value="PSU46342.1"/>
    <property type="molecule type" value="Genomic_DNA"/>
</dbReference>
<keyword evidence="4 10" id="KW-0812">Transmembrane</keyword>
<dbReference type="AlphaFoldDB" id="A0A2T3JBW4"/>
<evidence type="ECO:0000256" key="6">
    <source>
        <dbReference type="ARBA" id="ARBA00023136"/>
    </source>
</evidence>
<evidence type="ECO:0000256" key="10">
    <source>
        <dbReference type="RuleBase" id="RU362097"/>
    </source>
</evidence>
<dbReference type="PANTHER" id="PTHR30203">
    <property type="entry name" value="OUTER MEMBRANE CATION EFFLUX PROTEIN"/>
    <property type="match status" value="1"/>
</dbReference>
<dbReference type="InterPro" id="IPR003423">
    <property type="entry name" value="OMP_efflux"/>
</dbReference>
<evidence type="ECO:0000256" key="5">
    <source>
        <dbReference type="ARBA" id="ARBA00022729"/>
    </source>
</evidence>
<dbReference type="NCBIfam" id="TIGR01845">
    <property type="entry name" value="outer_NodT"/>
    <property type="match status" value="1"/>
</dbReference>
<dbReference type="Pfam" id="PF02321">
    <property type="entry name" value="OEP"/>
    <property type="match status" value="2"/>
</dbReference>
<keyword evidence="3 10" id="KW-1134">Transmembrane beta strand</keyword>